<sequence>MTAAHDYTQGSYSDRSNRESLLNWMEARQIRREKELMEGKYDSQDEESSRDEEETQYEDESKDEEESQDEVEVLYELDENAMAQLPPRLQEHMRQIQMERFSRLSLTDPNLEIRAHSIRKSSNSGKTTNEHSRHLPYAAHDNVHIGTEIGEPLFNPVMRTSSLRARTPWPRRAKPVTAFEERWMHPQEGYQYGDYIVADIGRVVAPLAPQEYHAHTAMTPENYIFVETSRSEVYGENAGGHYHGHGSSASRKKTSRFMSRVRVPIQKAFRTLRRFLKKRS</sequence>
<evidence type="ECO:0000313" key="3">
    <source>
        <dbReference type="Proteomes" id="UP001583193"/>
    </source>
</evidence>
<feature type="compositionally biased region" description="Basic and acidic residues" evidence="1">
    <location>
        <begin position="32"/>
        <end position="43"/>
    </location>
</feature>
<reference evidence="2 3" key="1">
    <citation type="journal article" date="2024" name="IMA Fungus">
        <title>IMA Genome - F19 : A genome assembly and annotation guide to empower mycologists, including annotated draft genome sequences of Ceratocystis pirilliformis, Diaporthe australafricana, Fusarium ophioides, Paecilomyces lecythidis, and Sporothrix stenoceras.</title>
        <authorList>
            <person name="Aylward J."/>
            <person name="Wilson A.M."/>
            <person name="Visagie C.M."/>
            <person name="Spraker J."/>
            <person name="Barnes I."/>
            <person name="Buitendag C."/>
            <person name="Ceriani C."/>
            <person name="Del Mar Angel L."/>
            <person name="du Plessis D."/>
            <person name="Fuchs T."/>
            <person name="Gasser K."/>
            <person name="Kramer D."/>
            <person name="Li W."/>
            <person name="Munsamy K."/>
            <person name="Piso A."/>
            <person name="Price J.L."/>
            <person name="Sonnekus B."/>
            <person name="Thomas C."/>
            <person name="van der Nest A."/>
            <person name="van Dijk A."/>
            <person name="van Heerden A."/>
            <person name="van Vuuren N."/>
            <person name="Yilmaz N."/>
            <person name="Duong T.A."/>
            <person name="van der Merwe N.A."/>
            <person name="Wingfield M.J."/>
            <person name="Wingfield B.D."/>
        </authorList>
    </citation>
    <scope>NUCLEOTIDE SEQUENCE [LARGE SCALE GENOMIC DNA]</scope>
    <source>
        <strain evidence="2 3">CMW 18167</strain>
    </source>
</reference>
<organism evidence="2 3">
    <name type="scientific">Paecilomyces lecythidis</name>
    <dbReference type="NCBI Taxonomy" id="3004212"/>
    <lineage>
        <taxon>Eukaryota</taxon>
        <taxon>Fungi</taxon>
        <taxon>Dikarya</taxon>
        <taxon>Ascomycota</taxon>
        <taxon>Pezizomycotina</taxon>
        <taxon>Eurotiomycetes</taxon>
        <taxon>Eurotiomycetidae</taxon>
        <taxon>Eurotiales</taxon>
        <taxon>Thermoascaceae</taxon>
        <taxon>Paecilomyces</taxon>
    </lineage>
</organism>
<comment type="caution">
    <text evidence="2">The sequence shown here is derived from an EMBL/GenBank/DDBJ whole genome shotgun (WGS) entry which is preliminary data.</text>
</comment>
<dbReference type="Proteomes" id="UP001583193">
    <property type="component" value="Unassembled WGS sequence"/>
</dbReference>
<gene>
    <name evidence="2" type="ORF">Plec18167_001704</name>
</gene>
<keyword evidence="3" id="KW-1185">Reference proteome</keyword>
<evidence type="ECO:0000256" key="1">
    <source>
        <dbReference type="SAM" id="MobiDB-lite"/>
    </source>
</evidence>
<feature type="region of interest" description="Disordered" evidence="1">
    <location>
        <begin position="237"/>
        <end position="256"/>
    </location>
</feature>
<accession>A0ABR3Y9U3</accession>
<dbReference type="EMBL" id="JAVDPF010000003">
    <property type="protein sequence ID" value="KAL1885047.1"/>
    <property type="molecule type" value="Genomic_DNA"/>
</dbReference>
<proteinExistence type="predicted"/>
<protein>
    <submittedName>
        <fullName evidence="2">Uncharacterized protein</fullName>
    </submittedName>
</protein>
<evidence type="ECO:0000313" key="2">
    <source>
        <dbReference type="EMBL" id="KAL1885047.1"/>
    </source>
</evidence>
<name>A0ABR3Y9U3_9EURO</name>
<feature type="region of interest" description="Disordered" evidence="1">
    <location>
        <begin position="1"/>
        <end position="20"/>
    </location>
</feature>
<feature type="region of interest" description="Disordered" evidence="1">
    <location>
        <begin position="32"/>
        <end position="70"/>
    </location>
</feature>
<feature type="compositionally biased region" description="Acidic residues" evidence="1">
    <location>
        <begin position="44"/>
        <end position="70"/>
    </location>
</feature>